<evidence type="ECO:0000313" key="3">
    <source>
        <dbReference type="EMBL" id="MBA0602216.1"/>
    </source>
</evidence>
<feature type="domain" description="CCHC-type" evidence="2">
    <location>
        <begin position="23"/>
        <end position="36"/>
    </location>
</feature>
<sequence>MVSQVLVNGELQRVEYEALPTICFSCGKYGHLKKLCASPATGKGNETRKISGFSEVTESTTDGEGLAFGPWMVVERKFKRGLRNLQNQREGDTEKEILGSIFSALKGLENQELRTDDRVEMISVVKDVGSRYAVVVEKSKEHSCKNKVGEGPCPLTNGASRKPKLGEVRSTGVNGHVLDSNDGTDLGLRSVGQVAKALAQRQNKSSGPFKITAGPFFSSAGLQSIKKPKGKFCR</sequence>
<organism evidence="3 4">
    <name type="scientific">Gossypium raimondii</name>
    <name type="common">Peruvian cotton</name>
    <name type="synonym">Gossypium klotzschianum subsp. raimondii</name>
    <dbReference type="NCBI Taxonomy" id="29730"/>
    <lineage>
        <taxon>Eukaryota</taxon>
        <taxon>Viridiplantae</taxon>
        <taxon>Streptophyta</taxon>
        <taxon>Embryophyta</taxon>
        <taxon>Tracheophyta</taxon>
        <taxon>Spermatophyta</taxon>
        <taxon>Magnoliopsida</taxon>
        <taxon>eudicotyledons</taxon>
        <taxon>Gunneridae</taxon>
        <taxon>Pentapetalae</taxon>
        <taxon>rosids</taxon>
        <taxon>malvids</taxon>
        <taxon>Malvales</taxon>
        <taxon>Malvaceae</taxon>
        <taxon>Malvoideae</taxon>
        <taxon>Gossypium</taxon>
    </lineage>
</organism>
<dbReference type="GO" id="GO:0008270">
    <property type="term" value="F:zinc ion binding"/>
    <property type="evidence" value="ECO:0007669"/>
    <property type="project" value="UniProtKB-KW"/>
</dbReference>
<evidence type="ECO:0000256" key="1">
    <source>
        <dbReference type="PROSITE-ProRule" id="PRU00047"/>
    </source>
</evidence>
<dbReference type="Proteomes" id="UP000593578">
    <property type="component" value="Unassembled WGS sequence"/>
</dbReference>
<accession>A0A7J8QLY0</accession>
<evidence type="ECO:0000259" key="2">
    <source>
        <dbReference type="PROSITE" id="PS50158"/>
    </source>
</evidence>
<keyword evidence="1" id="KW-0862">Zinc</keyword>
<evidence type="ECO:0000313" key="4">
    <source>
        <dbReference type="Proteomes" id="UP000593578"/>
    </source>
</evidence>
<proteinExistence type="predicted"/>
<dbReference type="GO" id="GO:0003676">
    <property type="term" value="F:nucleic acid binding"/>
    <property type="evidence" value="ECO:0007669"/>
    <property type="project" value="InterPro"/>
</dbReference>
<gene>
    <name evidence="3" type="ORF">Gorai_002405</name>
</gene>
<name>A0A7J8QLY0_GOSRA</name>
<reference evidence="3 4" key="1">
    <citation type="journal article" date="2019" name="Genome Biol. Evol.">
        <title>Insights into the evolution of the New World diploid cottons (Gossypium, subgenus Houzingenia) based on genome sequencing.</title>
        <authorList>
            <person name="Grover C.E."/>
            <person name="Arick M.A. 2nd"/>
            <person name="Thrash A."/>
            <person name="Conover J.L."/>
            <person name="Sanders W.S."/>
            <person name="Peterson D.G."/>
            <person name="Frelichowski J.E."/>
            <person name="Scheffler J.A."/>
            <person name="Scheffler B.E."/>
            <person name="Wendel J.F."/>
        </authorList>
    </citation>
    <scope>NUCLEOTIDE SEQUENCE [LARGE SCALE GENOMIC DNA]</scope>
    <source>
        <strain evidence="3">8</strain>
        <tissue evidence="3">Leaf</tissue>
    </source>
</reference>
<dbReference type="InterPro" id="IPR001878">
    <property type="entry name" value="Znf_CCHC"/>
</dbReference>
<dbReference type="EMBL" id="JABEZZ010000013">
    <property type="protein sequence ID" value="MBA0602216.1"/>
    <property type="molecule type" value="Genomic_DNA"/>
</dbReference>
<keyword evidence="1" id="KW-0863">Zinc-finger</keyword>
<protein>
    <recommendedName>
        <fullName evidence="2">CCHC-type domain-containing protein</fullName>
    </recommendedName>
</protein>
<dbReference type="PROSITE" id="PS50158">
    <property type="entry name" value="ZF_CCHC"/>
    <property type="match status" value="1"/>
</dbReference>
<dbReference type="AlphaFoldDB" id="A0A7J8QLY0"/>
<comment type="caution">
    <text evidence="3">The sequence shown here is derived from an EMBL/GenBank/DDBJ whole genome shotgun (WGS) entry which is preliminary data.</text>
</comment>
<keyword evidence="1" id="KW-0479">Metal-binding</keyword>